<keyword evidence="1" id="KW-0812">Transmembrane</keyword>
<organism evidence="2 3">
    <name type="scientific">Daphnia galeata</name>
    <dbReference type="NCBI Taxonomy" id="27404"/>
    <lineage>
        <taxon>Eukaryota</taxon>
        <taxon>Metazoa</taxon>
        <taxon>Ecdysozoa</taxon>
        <taxon>Arthropoda</taxon>
        <taxon>Crustacea</taxon>
        <taxon>Branchiopoda</taxon>
        <taxon>Diplostraca</taxon>
        <taxon>Cladocera</taxon>
        <taxon>Anomopoda</taxon>
        <taxon>Daphniidae</taxon>
        <taxon>Daphnia</taxon>
    </lineage>
</organism>
<evidence type="ECO:0000313" key="2">
    <source>
        <dbReference type="EMBL" id="CAH0111323.1"/>
    </source>
</evidence>
<feature type="transmembrane region" description="Helical" evidence="1">
    <location>
        <begin position="339"/>
        <end position="364"/>
    </location>
</feature>
<dbReference type="PROSITE" id="PS51257">
    <property type="entry name" value="PROKAR_LIPOPROTEIN"/>
    <property type="match status" value="1"/>
</dbReference>
<reference evidence="2" key="1">
    <citation type="submission" date="2021-11" db="EMBL/GenBank/DDBJ databases">
        <authorList>
            <person name="Schell T."/>
        </authorList>
    </citation>
    <scope>NUCLEOTIDE SEQUENCE</scope>
    <source>
        <strain evidence="2">M5</strain>
    </source>
</reference>
<name>A0A8J2RZD2_9CRUS</name>
<gene>
    <name evidence="2" type="ORF">DGAL_LOCUS14963</name>
</gene>
<feature type="transmembrane region" description="Helical" evidence="1">
    <location>
        <begin position="148"/>
        <end position="166"/>
    </location>
</feature>
<accession>A0A8J2RZD2</accession>
<proteinExistence type="predicted"/>
<feature type="transmembrane region" description="Helical" evidence="1">
    <location>
        <begin position="75"/>
        <end position="104"/>
    </location>
</feature>
<protein>
    <submittedName>
        <fullName evidence="2">Uncharacterized protein</fullName>
    </submittedName>
</protein>
<feature type="transmembrane region" description="Helical" evidence="1">
    <location>
        <begin position="116"/>
        <end position="136"/>
    </location>
</feature>
<sequence length="525" mass="57303">MTVLLRISCASNLILSLIVLFVQTMILSSCSHLKVKTYTQYTGVGIWTALLLACNGISILLYFKRKFLCEPSQMYMASLVICVATLLAGIVMAGLSSAAFYGLLSKFTTESPLPQTAFVLAQLGVISIIVQSVIIAKHDDCAYSKMGVGIWNGLLLIMTGISLLVIVTRKKGKTGDWALIVCAMALMASLVQVGVASGVIYQLYSLQYFDHGPTTKPLNNIFDMFKDFNLENGPYQQKEVSTGDLSDKFLGLVNKIGGNVVSNTAKYGTVRVCYGLFSIEDYYGLRDWRMETPLTAEAGENGAAAAGNSNLLPFDSNRPEGTVSSSSHITVFTVSTMRLLLVISVSVLLSEVIQFICQVCLIMQSRRLSVSAISAVLVIWTLLALTLTSQWVILLSSNRVAIVKRGKMLICGCQGLAVLSLLASVALLSVQYEVNKSKEENIKILVGAIVGTNCLNIMTFCVIFVFIMRGQKKVHQVIGSWLWMAIQQHIQRQQLLIEEGGDVLIKQHLQAAYEANELHFSAEAA</sequence>
<evidence type="ECO:0000313" key="3">
    <source>
        <dbReference type="Proteomes" id="UP000789390"/>
    </source>
</evidence>
<keyword evidence="1" id="KW-1133">Transmembrane helix</keyword>
<feature type="transmembrane region" description="Helical" evidence="1">
    <location>
        <begin position="41"/>
        <end position="63"/>
    </location>
</feature>
<comment type="caution">
    <text evidence="2">The sequence shown here is derived from an EMBL/GenBank/DDBJ whole genome shotgun (WGS) entry which is preliminary data.</text>
</comment>
<keyword evidence="1" id="KW-0472">Membrane</keyword>
<dbReference type="OrthoDB" id="6341743at2759"/>
<feature type="transmembrane region" description="Helical" evidence="1">
    <location>
        <begin position="12"/>
        <end position="35"/>
    </location>
</feature>
<feature type="transmembrane region" description="Helical" evidence="1">
    <location>
        <begin position="370"/>
        <end position="396"/>
    </location>
</feature>
<feature type="transmembrane region" description="Helical" evidence="1">
    <location>
        <begin position="444"/>
        <end position="467"/>
    </location>
</feature>
<dbReference type="EMBL" id="CAKKLH010000313">
    <property type="protein sequence ID" value="CAH0111323.1"/>
    <property type="molecule type" value="Genomic_DNA"/>
</dbReference>
<feature type="transmembrane region" description="Helical" evidence="1">
    <location>
        <begin position="178"/>
        <end position="201"/>
    </location>
</feature>
<dbReference type="AlphaFoldDB" id="A0A8J2RZD2"/>
<keyword evidence="3" id="KW-1185">Reference proteome</keyword>
<feature type="transmembrane region" description="Helical" evidence="1">
    <location>
        <begin position="408"/>
        <end position="432"/>
    </location>
</feature>
<evidence type="ECO:0000256" key="1">
    <source>
        <dbReference type="SAM" id="Phobius"/>
    </source>
</evidence>
<dbReference type="Proteomes" id="UP000789390">
    <property type="component" value="Unassembled WGS sequence"/>
</dbReference>